<sequence>MTYSELIEALETLGWPIAYNHFDEAPKPPYMAIMDGEVIEFKADNIVYHMSGKFGVELYTEYKDFEAEKKLEKVLADAKYPYDVLGDFYNEDDNIYQRIYEVMIDGR</sequence>
<reference evidence="2" key="2">
    <citation type="submission" date="2016-01" db="EMBL/GenBank/DDBJ databases">
        <title>Six Aerococcus type strain genome sequencing and assembly using PacBio and Illumina Hiseq.</title>
        <authorList>
            <person name="Carkaci D."/>
            <person name="Dargis R."/>
            <person name="Nielsen X.C."/>
            <person name="Skovgaard O."/>
            <person name="Fuursted K."/>
            <person name="Christensen J.J."/>
        </authorList>
    </citation>
    <scope>NUCLEOTIDE SEQUENCE [LARGE SCALE GENOMIC DNA]</scope>
    <source>
        <strain evidence="2">CCUG43001</strain>
    </source>
</reference>
<organism evidence="1 2">
    <name type="scientific">Aerococcus sanguinicola</name>
    <dbReference type="NCBI Taxonomy" id="119206"/>
    <lineage>
        <taxon>Bacteria</taxon>
        <taxon>Bacillati</taxon>
        <taxon>Bacillota</taxon>
        <taxon>Bacilli</taxon>
        <taxon>Lactobacillales</taxon>
        <taxon>Aerococcaceae</taxon>
        <taxon>Aerococcus</taxon>
    </lineage>
</organism>
<proteinExistence type="predicted"/>
<dbReference type="EMBL" id="CP014160">
    <property type="protein sequence ID" value="AMB94901.1"/>
    <property type="molecule type" value="Genomic_DNA"/>
</dbReference>
<dbReference type="Proteomes" id="UP000069912">
    <property type="component" value="Chromosome"/>
</dbReference>
<accession>A0A109RDN6</accession>
<evidence type="ECO:0000313" key="1">
    <source>
        <dbReference type="EMBL" id="AMB94901.1"/>
    </source>
</evidence>
<dbReference type="RefSeq" id="WP_067976436.1">
    <property type="nucleotide sequence ID" value="NZ_CAJHKM010000003.1"/>
</dbReference>
<dbReference type="GeneID" id="92904225"/>
<dbReference type="AlphaFoldDB" id="A0A109RDN6"/>
<name>A0A109RDN6_9LACT</name>
<reference evidence="1 2" key="1">
    <citation type="journal article" date="2016" name="Genome Announc.">
        <title>Complete Genome Sequences of Aerococcus christensenii CCUG 28831T, Aerococcus sanguinicola CCUG 43001T, Aerococcus urinae CCUG 36881T, Aerococcus urinaeequi CCUG 28094T, Aerococcus urinaehominis CCUG 42038 BT, and Aerococcus viridans CCUG 4311T.</title>
        <authorList>
            <person name="Carkaci D."/>
            <person name="Dargis R."/>
            <person name="Nielsen X.C."/>
            <person name="Skovgaard O."/>
            <person name="Fuursted K."/>
            <person name="Christensen J.J."/>
        </authorList>
    </citation>
    <scope>NUCLEOTIDE SEQUENCE [LARGE SCALE GENOMIC DNA]</scope>
    <source>
        <strain evidence="1 2">CCUG43001</strain>
    </source>
</reference>
<keyword evidence="2" id="KW-1185">Reference proteome</keyword>
<gene>
    <name evidence="1" type="ORF">AWM72_09100</name>
</gene>
<dbReference type="KEGG" id="asan:AWM72_09100"/>
<protein>
    <submittedName>
        <fullName evidence="1">Uncharacterized protein</fullName>
    </submittedName>
</protein>
<evidence type="ECO:0000313" key="2">
    <source>
        <dbReference type="Proteomes" id="UP000069912"/>
    </source>
</evidence>